<keyword evidence="3" id="KW-0282">Flagellum</keyword>
<organism evidence="3 4">
    <name type="scientific">Extensimonas vulgaris</name>
    <dbReference type="NCBI Taxonomy" id="1031594"/>
    <lineage>
        <taxon>Bacteria</taxon>
        <taxon>Pseudomonadati</taxon>
        <taxon>Pseudomonadota</taxon>
        <taxon>Betaproteobacteria</taxon>
        <taxon>Burkholderiales</taxon>
        <taxon>Comamonadaceae</taxon>
        <taxon>Extensimonas</taxon>
    </lineage>
</organism>
<evidence type="ECO:0000313" key="3">
    <source>
        <dbReference type="EMBL" id="RCX09162.1"/>
    </source>
</evidence>
<proteinExistence type="inferred from homology"/>
<dbReference type="RefSeq" id="WP_114483495.1">
    <property type="nucleotide sequence ID" value="NZ_QPJU01000006.1"/>
</dbReference>
<feature type="domain" description="Flagellar basal body rod protein N-terminal" evidence="2">
    <location>
        <begin position="7"/>
        <end position="35"/>
    </location>
</feature>
<evidence type="ECO:0000259" key="2">
    <source>
        <dbReference type="Pfam" id="PF00460"/>
    </source>
</evidence>
<sequence length="99" mass="10264">MNALSSTALSGLQAAQLRLDAAASNIANANTPGYRRVSALQQATPDGGVQAQLQRAPQAGAALEQDVVEQLSATYAFKANLRTLQAQQQTLGALLDTQA</sequence>
<dbReference type="OrthoDB" id="5986582at2"/>
<dbReference type="GO" id="GO:0009288">
    <property type="term" value="C:bacterial-type flagellum"/>
    <property type="evidence" value="ECO:0007669"/>
    <property type="project" value="UniProtKB-ARBA"/>
</dbReference>
<keyword evidence="3" id="KW-0969">Cilium</keyword>
<dbReference type="Pfam" id="PF00460">
    <property type="entry name" value="Flg_bb_rod"/>
    <property type="match status" value="1"/>
</dbReference>
<dbReference type="PROSITE" id="PS00588">
    <property type="entry name" value="FLAGELLA_BB_ROD"/>
    <property type="match status" value="1"/>
</dbReference>
<dbReference type="Proteomes" id="UP000252174">
    <property type="component" value="Unassembled WGS sequence"/>
</dbReference>
<name>A0A369AIH5_9BURK</name>
<dbReference type="EMBL" id="QPJU01000006">
    <property type="protein sequence ID" value="RCX09162.1"/>
    <property type="molecule type" value="Genomic_DNA"/>
</dbReference>
<comment type="similarity">
    <text evidence="1">Belongs to the flagella basal body rod proteins family.</text>
</comment>
<evidence type="ECO:0000256" key="1">
    <source>
        <dbReference type="ARBA" id="ARBA00009677"/>
    </source>
</evidence>
<gene>
    <name evidence="3" type="ORF">DFR45_10650</name>
</gene>
<dbReference type="InterPro" id="IPR019776">
    <property type="entry name" value="Flagellar_basal_body_rod_CS"/>
</dbReference>
<keyword evidence="4" id="KW-1185">Reference proteome</keyword>
<reference evidence="3 4" key="1">
    <citation type="submission" date="2018-07" db="EMBL/GenBank/DDBJ databases">
        <title>Genomic Encyclopedia of Type Strains, Phase IV (KMG-IV): sequencing the most valuable type-strain genomes for metagenomic binning, comparative biology and taxonomic classification.</title>
        <authorList>
            <person name="Goeker M."/>
        </authorList>
    </citation>
    <scope>NUCLEOTIDE SEQUENCE [LARGE SCALE GENOMIC DNA]</scope>
    <source>
        <strain evidence="3 4">DSM 100911</strain>
    </source>
</reference>
<keyword evidence="3" id="KW-0966">Cell projection</keyword>
<evidence type="ECO:0000313" key="4">
    <source>
        <dbReference type="Proteomes" id="UP000252174"/>
    </source>
</evidence>
<protein>
    <submittedName>
        <fullName evidence="3">Flagellar basal body rod protein</fullName>
    </submittedName>
</protein>
<dbReference type="AlphaFoldDB" id="A0A369AIH5"/>
<comment type="caution">
    <text evidence="3">The sequence shown here is derived from an EMBL/GenBank/DDBJ whole genome shotgun (WGS) entry which is preliminary data.</text>
</comment>
<dbReference type="InterPro" id="IPR001444">
    <property type="entry name" value="Flag_bb_rod_N"/>
</dbReference>
<accession>A0A369AIH5</accession>